<evidence type="ECO:0000259" key="8">
    <source>
        <dbReference type="Pfam" id="PF22913"/>
    </source>
</evidence>
<dbReference type="InterPro" id="IPR036322">
    <property type="entry name" value="WD40_repeat_dom_sf"/>
</dbReference>
<feature type="region of interest" description="Disordered" evidence="5">
    <location>
        <begin position="322"/>
        <end position="343"/>
    </location>
</feature>
<dbReference type="Gene3D" id="2.130.10.10">
    <property type="entry name" value="YVTN repeat-like/Quinoprotein amine dehydrogenase"/>
    <property type="match status" value="1"/>
</dbReference>
<feature type="compositionally biased region" description="Acidic residues" evidence="5">
    <location>
        <begin position="330"/>
        <end position="342"/>
    </location>
</feature>
<dbReference type="InterPro" id="IPR015943">
    <property type="entry name" value="WD40/YVTN_repeat-like_dom_sf"/>
</dbReference>
<evidence type="ECO:0000313" key="9">
    <source>
        <dbReference type="Ensembl" id="ENSEASP00005013307.1"/>
    </source>
</evidence>
<reference evidence="9" key="1">
    <citation type="submission" date="2023-03" db="UniProtKB">
        <authorList>
            <consortium name="Ensembl"/>
        </authorList>
    </citation>
    <scope>IDENTIFICATION</scope>
</reference>
<dbReference type="InterPro" id="IPR054751">
    <property type="entry name" value="NBAS_C"/>
</dbReference>
<dbReference type="GO" id="GO:0015031">
    <property type="term" value="P:protein transport"/>
    <property type="evidence" value="ECO:0007669"/>
    <property type="project" value="UniProtKB-KW"/>
</dbReference>
<feature type="domain" description="NBAS subunit of NRZ tethering complex C-terminal" evidence="8">
    <location>
        <begin position="1822"/>
        <end position="1931"/>
    </location>
</feature>
<accession>A0A8C4LKL9</accession>
<evidence type="ECO:0000259" key="6">
    <source>
        <dbReference type="Pfam" id="PF08314"/>
    </source>
</evidence>
<dbReference type="SUPFAM" id="SSF50978">
    <property type="entry name" value="WD40 repeat-like"/>
    <property type="match status" value="1"/>
</dbReference>
<name>A0A8C4LKL9_EQUAS</name>
<evidence type="ECO:0000259" key="7">
    <source>
        <dbReference type="Pfam" id="PF15492"/>
    </source>
</evidence>
<protein>
    <submittedName>
        <fullName evidence="9">NBAS subunit of NRZ tethering complex</fullName>
    </submittedName>
</protein>
<evidence type="ECO:0000256" key="4">
    <source>
        <dbReference type="ARBA" id="ARBA00022927"/>
    </source>
</evidence>
<evidence type="ECO:0000256" key="1">
    <source>
        <dbReference type="ARBA" id="ARBA00004240"/>
    </source>
</evidence>
<dbReference type="InterPro" id="IPR013244">
    <property type="entry name" value="Sec39_domain"/>
</dbReference>
<dbReference type="PANTHER" id="PTHR15922">
    <property type="entry name" value="NEUROBLASTOMA-AMPLIFIED SEQUENCE"/>
    <property type="match status" value="1"/>
</dbReference>
<dbReference type="InterPro" id="IPR029145">
    <property type="entry name" value="NBAS_N"/>
</dbReference>
<dbReference type="PANTHER" id="PTHR15922:SF2">
    <property type="entry name" value="NBAS SUBUNIT OF NRZ TETHERING COMPLEX"/>
    <property type="match status" value="1"/>
</dbReference>
<evidence type="ECO:0000256" key="5">
    <source>
        <dbReference type="SAM" id="MobiDB-lite"/>
    </source>
</evidence>
<dbReference type="GO" id="GO:0000149">
    <property type="term" value="F:SNARE binding"/>
    <property type="evidence" value="ECO:0007669"/>
    <property type="project" value="TreeGrafter"/>
</dbReference>
<keyword evidence="4" id="KW-0653">Protein transport</keyword>
<dbReference type="Ensembl" id="ENSEAST00005014453.1">
    <property type="protein sequence ID" value="ENSEASP00005013307.1"/>
    <property type="gene ID" value="ENSEASG00005008385.1"/>
</dbReference>
<gene>
    <name evidence="9" type="primary">NBAS</name>
</gene>
<evidence type="ECO:0000256" key="3">
    <source>
        <dbReference type="ARBA" id="ARBA00022824"/>
    </source>
</evidence>
<feature type="domain" description="Sec39" evidence="6">
    <location>
        <begin position="899"/>
        <end position="1197"/>
    </location>
</feature>
<dbReference type="Pfam" id="PF15492">
    <property type="entry name" value="Nbas_N"/>
    <property type="match status" value="1"/>
</dbReference>
<sequence length="2106" mass="239101">ESTSFLFILVPKDPKPQWRRVAWSYDCTLLAYAESTGTVRVFDLMGSELFVIVPASILAGDLSYAIAGLIFLEYKASAQWSAELLVINYRGELRSYLVSVGTNQSYQESHCFSFSSHYPHGISTAIYHPGHRLLLVGGCETAEVGTSKASSSGLSAWRVLSGSPYYKQVTNGGDRLKGIPVFHDGIFKMTLSPDGTLLAAIHFSGKLSIWAIPSLKQQGEWNQSEQPGYDDLNPDWRLSTEKRKKIKDKESFYPLIDVNWWADTAVTLARCSGALTVSSVKTLKNLLGRSCEWFEPSPQVTATHDGGFLSLECEIKLAPKRSRLETRGGEEDEGEEDSDSDQEVSAKARYFGYIKQGLYLVTEMERFAPLRKRPRTITKNYRLVSLRSTTPEELYQRKIESEEYEEALSLAQTYGLDTDLVYQRQWRKSAVNIASIQNYLSKIKKRSWVLHECLERVPENVDAAKELLQYGLKGTDLEALLAIGKGADDGRFTLPGERDIDGIAYEELSSPNEEPAKKKREKDVKKRRELLKLVNFSKLTLEQKELCRCRLKLLTYLDRLATYEEILGVPHASEQRYDAEFFKKFRNQNIVLSARTYARESNVQALEILFTYHGSDLLPHRLAILSNFPETTSPHEYSVLLYNGDSLMIIPWHERKHRDKDWCEELECRMVVEPSLQDESEFLYAAQPELLRFRTSQLAVEKVMDWYQSRAEEIEHYARQVDCALSLIRLGMERSIPGLLALCDNLVTLEALVYEAGCDLTLTLKELQQMKDIEKLRLLMNSCSEDKYVTSAYQWMVPFLHRCEKQSPGVANELLKEYLVTLAKGDLKFPLKIFQHSKPYLQQKIIPDQDQLMAVALECIYTCERKSTVLKNSSFTYSVSELLEKHGLEKPISFVKSTQSSSEEARKLMVRLTRHTGRKQPPVSESHWRMLLQDMLTMQQNVYTCLDADACYEIFTESLLCSSRLENIHLAGQMMHCSACSMNPPASVAHKGKTQYRVSYQKSIDLVLAASREYFNSSTSLTDSCMDLARCCLQLITDRPTAVQEELDLIQALGCLEEFGVKILPLQVRLCSDRIGLIKECICQSPTCYKQSAKLLGLAELLRVADPEERRGQVLILLVEQALRFHDYKAANVHCQELMATGYSKSWDVCSQLGQSEGYHDLAIRQELMAFALTHCPPSSIELLLAASSSLQTEVSAPNKVNPELYEVYFDCVLPSALQTVVSVPGSNSADLLHWTTAATMKVLSNTTTTTKAVLQAVSDGQWWKKSLTYLRPLQVKFGGAYRFGAVANEDLEKQGCHPFYESVISNPFVAESEVTYDTYQHVPVESFAEVLLRTGKLAETKTEAEEVFPTTEVLLQLASDALPNDMTLALAYLLALPQVLDANKCFEKQSHSALSLQLATYYYSLQIYARLAPCFRDQCHPLYRADPKELIKMVTRHVTRYGCESWPEDLASLTKQLHYYNERLLDSTQAQILQGLRKGVDVQRFTADDQYKRETILGLAETLEENVYSIALSLAQRYSVSRWEVFMTHLEFLFTDSGLSTVEIENRVQALHLFETLKTDPEAFHKHMVKYIYPTLGGFDHERLLYYFTLLENCGCADFGKYAIKPETHIRLLKKFKVVASGLNYKKLTDENVNPLEALEPVLSSQNILSISKLVPKIPEKDGRMLSPSSLYTLWLQKLFWTGDPHLIKQAPESSPEWLHAYDVCMKYFDRLHPGDLITVVDAITFSPKAVTKLSVEARKEMTRKAIKTVKHFIEKPRKRNSEEDIQEASDSRVTYADALNHLEKSLAHLETLNHSFILSLKNSEQETLQKYSNLYDLSRSEKGKLHDQAVAMCLDGQPLRMIQQLLEVAVGPLDFSPKDIVQSAIMKIISALSGGSADLGGPGDPLQVLEDGNNSDLLEWLRPFCADDSLPVRPRIHVLQILEQSFHLNEEDGKLLVFFRTEAILKAAWPQRQVDIADIDFFENRYSLFIFFLESSHQEVVFLHLVLLLQAFFPMKCEYANAPLMFCLSYFLKVNDSNCDQELLSLLLDAKLLVKCISTPFYLHVIEHLLASPQQGRWDVEQLARHLREAGHEAEAGSLLLAVRGTHRALRTFSTALSAGQHWL</sequence>
<comment type="subcellular location">
    <subcellularLocation>
        <location evidence="1">Endoplasmic reticulum</location>
    </subcellularLocation>
</comment>
<dbReference type="GO" id="GO:0006890">
    <property type="term" value="P:retrograde vesicle-mediated transport, Golgi to endoplasmic reticulum"/>
    <property type="evidence" value="ECO:0007669"/>
    <property type="project" value="InterPro"/>
</dbReference>
<dbReference type="Pfam" id="PF22913">
    <property type="entry name" value="NBAS_11th"/>
    <property type="match status" value="1"/>
</dbReference>
<evidence type="ECO:0000256" key="2">
    <source>
        <dbReference type="ARBA" id="ARBA00022448"/>
    </source>
</evidence>
<dbReference type="Pfam" id="PF08314">
    <property type="entry name" value="Sec39"/>
    <property type="match status" value="1"/>
</dbReference>
<keyword evidence="3" id="KW-0256">Endoplasmic reticulum</keyword>
<dbReference type="GO" id="GO:0070939">
    <property type="term" value="C:Dsl1/NZR complex"/>
    <property type="evidence" value="ECO:0007669"/>
    <property type="project" value="TreeGrafter"/>
</dbReference>
<organism evidence="9">
    <name type="scientific">Equus asinus asinus</name>
    <dbReference type="NCBI Taxonomy" id="83772"/>
    <lineage>
        <taxon>Eukaryota</taxon>
        <taxon>Metazoa</taxon>
        <taxon>Chordata</taxon>
        <taxon>Craniata</taxon>
        <taxon>Vertebrata</taxon>
        <taxon>Euteleostomi</taxon>
        <taxon>Mammalia</taxon>
        <taxon>Eutheria</taxon>
        <taxon>Laurasiatheria</taxon>
        <taxon>Perissodactyla</taxon>
        <taxon>Equidae</taxon>
        <taxon>Equus</taxon>
    </lineage>
</organism>
<feature type="domain" description="Neuroblastoma-amplified sequence N-terminal" evidence="7">
    <location>
        <begin position="6"/>
        <end position="236"/>
    </location>
</feature>
<keyword evidence="2" id="KW-0813">Transport</keyword>
<proteinExistence type="predicted"/>